<dbReference type="InterPro" id="IPR041588">
    <property type="entry name" value="Integrase_H2C2"/>
</dbReference>
<feature type="domain" description="Integrase zinc-binding" evidence="16">
    <location>
        <begin position="136"/>
        <end position="193"/>
    </location>
</feature>
<dbReference type="GO" id="GO:0004519">
    <property type="term" value="F:endonuclease activity"/>
    <property type="evidence" value="ECO:0007669"/>
    <property type="project" value="UniProtKB-KW"/>
</dbReference>
<dbReference type="InterPro" id="IPR056924">
    <property type="entry name" value="SH3_Tf2-1"/>
</dbReference>
<keyword evidence="9" id="KW-0460">Magnesium</keyword>
<protein>
    <submittedName>
        <fullName evidence="18">Transposon Tf2-12 polyprotein</fullName>
    </submittedName>
</protein>
<evidence type="ECO:0000256" key="6">
    <source>
        <dbReference type="ARBA" id="ARBA00022750"/>
    </source>
</evidence>
<keyword evidence="6" id="KW-0064">Aspartyl protease</keyword>
<feature type="domain" description="Tf2-1-like SH3-like" evidence="17">
    <location>
        <begin position="393"/>
        <end position="432"/>
    </location>
</feature>
<keyword evidence="5" id="KW-0479">Metal-binding</keyword>
<dbReference type="GO" id="GO:0004190">
    <property type="term" value="F:aspartic-type endopeptidase activity"/>
    <property type="evidence" value="ECO:0007669"/>
    <property type="project" value="UniProtKB-KW"/>
</dbReference>
<keyword evidence="11" id="KW-0695">RNA-directed DNA polymerase</keyword>
<dbReference type="AlphaFoldDB" id="A0A438GW79"/>
<dbReference type="GO" id="GO:0003677">
    <property type="term" value="F:DNA binding"/>
    <property type="evidence" value="ECO:0007669"/>
    <property type="project" value="UniProtKB-KW"/>
</dbReference>
<evidence type="ECO:0000259" key="16">
    <source>
        <dbReference type="Pfam" id="PF17921"/>
    </source>
</evidence>
<keyword evidence="14" id="KW-0233">DNA recombination</keyword>
<dbReference type="InterPro" id="IPR036397">
    <property type="entry name" value="RNaseH_sf"/>
</dbReference>
<comment type="caution">
    <text evidence="18">The sequence shown here is derived from an EMBL/GenBank/DDBJ whole genome shotgun (WGS) entry which is preliminary data.</text>
</comment>
<feature type="domain" description="Reverse transcriptase RNase H-like" evidence="15">
    <location>
        <begin position="1"/>
        <end position="52"/>
    </location>
</feature>
<keyword evidence="4" id="KW-0540">Nuclease</keyword>
<dbReference type="PANTHER" id="PTHR37984:SF5">
    <property type="entry name" value="PROTEIN NYNRIN-LIKE"/>
    <property type="match status" value="1"/>
</dbReference>
<evidence type="ECO:0000256" key="1">
    <source>
        <dbReference type="ARBA" id="ARBA00022670"/>
    </source>
</evidence>
<evidence type="ECO:0000256" key="2">
    <source>
        <dbReference type="ARBA" id="ARBA00022679"/>
    </source>
</evidence>
<dbReference type="Pfam" id="PF24626">
    <property type="entry name" value="SH3_Tf2-1"/>
    <property type="match status" value="1"/>
</dbReference>
<evidence type="ECO:0000256" key="3">
    <source>
        <dbReference type="ARBA" id="ARBA00022695"/>
    </source>
</evidence>
<dbReference type="PANTHER" id="PTHR37984">
    <property type="entry name" value="PROTEIN CBG26694"/>
    <property type="match status" value="1"/>
</dbReference>
<dbReference type="GO" id="GO:0003887">
    <property type="term" value="F:DNA-directed DNA polymerase activity"/>
    <property type="evidence" value="ECO:0007669"/>
    <property type="project" value="UniProtKB-KW"/>
</dbReference>
<evidence type="ECO:0000256" key="7">
    <source>
        <dbReference type="ARBA" id="ARBA00022759"/>
    </source>
</evidence>
<evidence type="ECO:0000256" key="5">
    <source>
        <dbReference type="ARBA" id="ARBA00022723"/>
    </source>
</evidence>
<evidence type="ECO:0000313" key="19">
    <source>
        <dbReference type="Proteomes" id="UP000288805"/>
    </source>
</evidence>
<dbReference type="GO" id="GO:0006508">
    <property type="term" value="P:proteolysis"/>
    <property type="evidence" value="ECO:0007669"/>
    <property type="project" value="UniProtKB-KW"/>
</dbReference>
<dbReference type="Gene3D" id="1.10.340.70">
    <property type="match status" value="1"/>
</dbReference>
<dbReference type="InterPro" id="IPR050951">
    <property type="entry name" value="Retrovirus_Pol_polyprotein"/>
</dbReference>
<evidence type="ECO:0000256" key="10">
    <source>
        <dbReference type="ARBA" id="ARBA00022908"/>
    </source>
</evidence>
<evidence type="ECO:0000256" key="4">
    <source>
        <dbReference type="ARBA" id="ARBA00022722"/>
    </source>
</evidence>
<sequence>MLAIVEAIRMWRPYLLGRKFYIKTDQRSLKFFLDQRVATPEQQKWVAKLLGYDYEIIFRPGRENSAADALSRRQESPLLAALHFSEVDIWKQIREASKSDSYVQLLGKKAGDPPHGNLTWRDGLLLYKGKVVVPADHSLRAKLLYEVHDSKVGGHSGILRTYRRLQQQFYWPKMHKAVQEYVQKCEVCQRIKPETKAPAGLLQPLPIPAQVWEDITLDFIEGLPTSHGKDTILVVVDRLSKFAHFIPLTHPFTAKVVAENLLRELSNSMECHAPSLVIATQSSSANSGKNSSNSPAPKSCSVQLTIHKQTAKLKLLTAVLNNICAASFTNGRENGVLISLGQSIAYPEGLSPVHEVDQTLLHRDELLHQLKTNLEISMNRMKQQADSKRRDIHRYYGPYPILEKIGAVAYRLQLPPTAQIHPVFHVSLLKPYNGTPAVTPLDLPPLADNGVITLEPQQILDTRWIKRATPSWKKAWCIGSIYPTKKPPGSPRILFATSFLI</sequence>
<keyword evidence="3" id="KW-0548">Nucleotidyltransferase</keyword>
<dbReference type="InterPro" id="IPR012337">
    <property type="entry name" value="RNaseH-like_sf"/>
</dbReference>
<organism evidence="18 19">
    <name type="scientific">Vitis vinifera</name>
    <name type="common">Grape</name>
    <dbReference type="NCBI Taxonomy" id="29760"/>
    <lineage>
        <taxon>Eukaryota</taxon>
        <taxon>Viridiplantae</taxon>
        <taxon>Streptophyta</taxon>
        <taxon>Embryophyta</taxon>
        <taxon>Tracheophyta</taxon>
        <taxon>Spermatophyta</taxon>
        <taxon>Magnoliopsida</taxon>
        <taxon>eudicotyledons</taxon>
        <taxon>Gunneridae</taxon>
        <taxon>Pentapetalae</taxon>
        <taxon>rosids</taxon>
        <taxon>Vitales</taxon>
        <taxon>Vitaceae</taxon>
        <taxon>Viteae</taxon>
        <taxon>Vitis</taxon>
    </lineage>
</organism>
<dbReference type="GO" id="GO:0003964">
    <property type="term" value="F:RNA-directed DNA polymerase activity"/>
    <property type="evidence" value="ECO:0007669"/>
    <property type="project" value="UniProtKB-KW"/>
</dbReference>
<dbReference type="GO" id="GO:0046872">
    <property type="term" value="F:metal ion binding"/>
    <property type="evidence" value="ECO:0007669"/>
    <property type="project" value="UniProtKB-KW"/>
</dbReference>
<dbReference type="GO" id="GO:0015074">
    <property type="term" value="P:DNA integration"/>
    <property type="evidence" value="ECO:0007669"/>
    <property type="project" value="UniProtKB-KW"/>
</dbReference>
<reference evidence="18 19" key="1">
    <citation type="journal article" date="2018" name="PLoS Genet.">
        <title>Population sequencing reveals clonal diversity and ancestral inbreeding in the grapevine cultivar Chardonnay.</title>
        <authorList>
            <person name="Roach M.J."/>
            <person name="Johnson D.L."/>
            <person name="Bohlmann J."/>
            <person name="van Vuuren H.J."/>
            <person name="Jones S.J."/>
            <person name="Pretorius I.S."/>
            <person name="Schmidt S.A."/>
            <person name="Borneman A.R."/>
        </authorList>
    </citation>
    <scope>NUCLEOTIDE SEQUENCE [LARGE SCALE GENOMIC DNA]</scope>
    <source>
        <strain evidence="19">cv. Chardonnay</strain>
        <tissue evidence="18">Leaf</tissue>
    </source>
</reference>
<keyword evidence="12" id="KW-0239">DNA-directed DNA polymerase</keyword>
<evidence type="ECO:0000256" key="12">
    <source>
        <dbReference type="ARBA" id="ARBA00022932"/>
    </source>
</evidence>
<keyword evidence="10" id="KW-0229">DNA integration</keyword>
<dbReference type="GO" id="GO:0006310">
    <property type="term" value="P:DNA recombination"/>
    <property type="evidence" value="ECO:0007669"/>
    <property type="project" value="UniProtKB-KW"/>
</dbReference>
<evidence type="ECO:0000256" key="14">
    <source>
        <dbReference type="ARBA" id="ARBA00023172"/>
    </source>
</evidence>
<evidence type="ECO:0000256" key="13">
    <source>
        <dbReference type="ARBA" id="ARBA00023125"/>
    </source>
</evidence>
<dbReference type="Gene3D" id="3.30.420.10">
    <property type="entry name" value="Ribonuclease H-like superfamily/Ribonuclease H"/>
    <property type="match status" value="1"/>
</dbReference>
<evidence type="ECO:0000259" key="15">
    <source>
        <dbReference type="Pfam" id="PF17917"/>
    </source>
</evidence>
<dbReference type="Pfam" id="PF17917">
    <property type="entry name" value="RT_RNaseH"/>
    <property type="match status" value="1"/>
</dbReference>
<name>A0A438GW79_VITVI</name>
<keyword evidence="13" id="KW-0238">DNA-binding</keyword>
<dbReference type="InterPro" id="IPR043502">
    <property type="entry name" value="DNA/RNA_pol_sf"/>
</dbReference>
<keyword evidence="7" id="KW-0255">Endonuclease</keyword>
<gene>
    <name evidence="18" type="primary">Tf2-12_75</name>
    <name evidence="18" type="ORF">CK203_056878</name>
</gene>
<keyword evidence="1" id="KW-0645">Protease</keyword>
<evidence type="ECO:0000256" key="9">
    <source>
        <dbReference type="ARBA" id="ARBA00022842"/>
    </source>
</evidence>
<dbReference type="SUPFAM" id="SSF53098">
    <property type="entry name" value="Ribonuclease H-like"/>
    <property type="match status" value="1"/>
</dbReference>
<dbReference type="EMBL" id="QGNW01000329">
    <property type="protein sequence ID" value="RVW76457.1"/>
    <property type="molecule type" value="Genomic_DNA"/>
</dbReference>
<evidence type="ECO:0000256" key="8">
    <source>
        <dbReference type="ARBA" id="ARBA00022801"/>
    </source>
</evidence>
<dbReference type="Proteomes" id="UP000288805">
    <property type="component" value="Unassembled WGS sequence"/>
</dbReference>
<dbReference type="Pfam" id="PF17921">
    <property type="entry name" value="Integrase_H2C2"/>
    <property type="match status" value="1"/>
</dbReference>
<dbReference type="SUPFAM" id="SSF56672">
    <property type="entry name" value="DNA/RNA polymerases"/>
    <property type="match status" value="1"/>
</dbReference>
<dbReference type="FunFam" id="1.10.340.70:FF:000001">
    <property type="entry name" value="Retrovirus-related Pol polyprotein from transposon gypsy-like Protein"/>
    <property type="match status" value="1"/>
</dbReference>
<dbReference type="CDD" id="cd09274">
    <property type="entry name" value="RNase_HI_RT_Ty3"/>
    <property type="match status" value="1"/>
</dbReference>
<evidence type="ECO:0000313" key="18">
    <source>
        <dbReference type="EMBL" id="RVW76457.1"/>
    </source>
</evidence>
<keyword evidence="8" id="KW-0378">Hydrolase</keyword>
<accession>A0A438GW79</accession>
<dbReference type="InterPro" id="IPR041373">
    <property type="entry name" value="RT_RNaseH"/>
</dbReference>
<evidence type="ECO:0000259" key="17">
    <source>
        <dbReference type="Pfam" id="PF24626"/>
    </source>
</evidence>
<evidence type="ECO:0000256" key="11">
    <source>
        <dbReference type="ARBA" id="ARBA00022918"/>
    </source>
</evidence>
<keyword evidence="2" id="KW-0808">Transferase</keyword>
<proteinExistence type="predicted"/>